<dbReference type="InterPro" id="IPR024747">
    <property type="entry name" value="Pyridox_Oxase-rel"/>
</dbReference>
<dbReference type="RefSeq" id="WP_151109739.1">
    <property type="nucleotide sequence ID" value="NZ_WKJQ01000001.1"/>
</dbReference>
<dbReference type="Pfam" id="PF12900">
    <property type="entry name" value="Pyridox_ox_2"/>
    <property type="match status" value="1"/>
</dbReference>
<dbReference type="InterPro" id="IPR012349">
    <property type="entry name" value="Split_barrel_FMN-bd"/>
</dbReference>
<evidence type="ECO:0000313" key="2">
    <source>
        <dbReference type="Proteomes" id="UP000443423"/>
    </source>
</evidence>
<sequence>MEDIEYVYTVGMDDETIAERLDEASSGVLSLADDGRAYAIPVHVTLDEEGGRLLFRLTDDTHSEKMQFVEKTNEATFICYDDCGDESWSVMARGTVRVLPDDEMPDEATINELYGEVRVFDEDVRDLQLHIVELTLDELTGRETPR</sequence>
<comment type="caution">
    <text evidence="1">The sequence shown here is derived from an EMBL/GenBank/DDBJ whole genome shotgun (WGS) entry which is preliminary data.</text>
</comment>
<dbReference type="Gene3D" id="2.30.110.10">
    <property type="entry name" value="Electron Transport, Fmn-binding Protein, Chain A"/>
    <property type="match status" value="1"/>
</dbReference>
<dbReference type="OrthoDB" id="288110at2157"/>
<proteinExistence type="predicted"/>
<dbReference type="Proteomes" id="UP000443423">
    <property type="component" value="Unassembled WGS sequence"/>
</dbReference>
<keyword evidence="2" id="KW-1185">Reference proteome</keyword>
<evidence type="ECO:0000313" key="1">
    <source>
        <dbReference type="EMBL" id="MRW95857.1"/>
    </source>
</evidence>
<protein>
    <submittedName>
        <fullName evidence="1">Pyridoxamine 5'-phosphate oxidase family protein</fullName>
    </submittedName>
</protein>
<organism evidence="1 2">
    <name type="scientific">Haloferax marinum</name>
    <dbReference type="NCBI Taxonomy" id="2666143"/>
    <lineage>
        <taxon>Archaea</taxon>
        <taxon>Methanobacteriati</taxon>
        <taxon>Methanobacteriota</taxon>
        <taxon>Stenosarchaea group</taxon>
        <taxon>Halobacteria</taxon>
        <taxon>Halobacteriales</taxon>
        <taxon>Haloferacaceae</taxon>
        <taxon>Haloferax</taxon>
    </lineage>
</organism>
<dbReference type="EMBL" id="WKJQ01000001">
    <property type="protein sequence ID" value="MRW95857.1"/>
    <property type="molecule type" value="Genomic_DNA"/>
</dbReference>
<name>A0A6A8G537_9EURY</name>
<gene>
    <name evidence="1" type="ORF">GJR99_04605</name>
</gene>
<reference evidence="1 2" key="1">
    <citation type="submission" date="2019-11" db="EMBL/GenBank/DDBJ databases">
        <title>Whole genome sequence of Haloferax sp. MBLA0078.</title>
        <authorList>
            <person name="Seo M.-J."/>
            <person name="Cho E.-S."/>
        </authorList>
    </citation>
    <scope>NUCLEOTIDE SEQUENCE [LARGE SCALE GENOMIC DNA]</scope>
    <source>
        <strain evidence="1 2">MBLA0078</strain>
    </source>
</reference>
<accession>A0A6A8G537</accession>
<dbReference type="AlphaFoldDB" id="A0A6A8G537"/>
<dbReference type="SUPFAM" id="SSF50475">
    <property type="entry name" value="FMN-binding split barrel"/>
    <property type="match status" value="1"/>
</dbReference>